<dbReference type="GO" id="GO:0005737">
    <property type="term" value="C:cytoplasm"/>
    <property type="evidence" value="ECO:0007669"/>
    <property type="project" value="UniProtKB-UniRule"/>
</dbReference>
<dbReference type="SUPFAM" id="SSF54782">
    <property type="entry name" value="Porphobilinogen deaminase (hydroxymethylbilane synthase), C-terminal domain"/>
    <property type="match status" value="1"/>
</dbReference>
<evidence type="ECO:0000259" key="10">
    <source>
        <dbReference type="Pfam" id="PF01379"/>
    </source>
</evidence>
<dbReference type="PRINTS" id="PR00151">
    <property type="entry name" value="PORPHBDMNASE"/>
</dbReference>
<dbReference type="InterPro" id="IPR036803">
    <property type="entry name" value="Porphobilinogen_deaminase_C_sf"/>
</dbReference>
<accession>A0A0S4WKE9</accession>
<feature type="domain" description="Porphobilinogen deaminase N-terminal" evidence="10">
    <location>
        <begin position="2"/>
        <end position="127"/>
    </location>
</feature>
<reference evidence="12" key="1">
    <citation type="submission" date="2015-10" db="EMBL/GenBank/DDBJ databases">
        <authorList>
            <person name="Gilbert D.G."/>
        </authorList>
    </citation>
    <scope>NUCLEOTIDE SEQUENCE</scope>
    <source>
        <strain evidence="12">Phyl III-seqv23</strain>
    </source>
</reference>
<evidence type="ECO:0000256" key="4">
    <source>
        <dbReference type="ARBA" id="ARBA00005638"/>
    </source>
</evidence>
<dbReference type="EMBL" id="LN899827">
    <property type="protein sequence ID" value="CUV47125.1"/>
    <property type="molecule type" value="Genomic_DNA"/>
</dbReference>
<dbReference type="Gene3D" id="3.40.190.10">
    <property type="entry name" value="Periplasmic binding protein-like II"/>
    <property type="match status" value="2"/>
</dbReference>
<evidence type="ECO:0000256" key="1">
    <source>
        <dbReference type="ARBA" id="ARBA00001916"/>
    </source>
</evidence>
<dbReference type="GO" id="GO:0004418">
    <property type="term" value="F:hydroxymethylbilane synthase activity"/>
    <property type="evidence" value="ECO:0007669"/>
    <property type="project" value="UniProtKB-UniRule"/>
</dbReference>
<dbReference type="Pfam" id="PF03900">
    <property type="entry name" value="Porphobil_deamC"/>
    <property type="match status" value="1"/>
</dbReference>
<evidence type="ECO:0000256" key="7">
    <source>
        <dbReference type="ARBA" id="ARBA00023244"/>
    </source>
</evidence>
<comment type="function">
    <text evidence="2">Tetrapolymerization of the monopyrrole PBG into the hydroxymethylbilane pre-uroporphyrinogen in several discrete steps.</text>
</comment>
<protein>
    <recommendedName>
        <fullName evidence="9">Hydroxymethylbilane synthase</fullName>
        <ecNumber evidence="9">2.5.1.61</ecNumber>
    </recommendedName>
</protein>
<evidence type="ECO:0000259" key="11">
    <source>
        <dbReference type="Pfam" id="PF03900"/>
    </source>
</evidence>
<comment type="catalytic activity">
    <reaction evidence="8">
        <text>4 porphobilinogen + H2O = hydroxymethylbilane + 4 NH4(+)</text>
        <dbReference type="Rhea" id="RHEA:13185"/>
        <dbReference type="ChEBI" id="CHEBI:15377"/>
        <dbReference type="ChEBI" id="CHEBI:28938"/>
        <dbReference type="ChEBI" id="CHEBI:57845"/>
        <dbReference type="ChEBI" id="CHEBI:58126"/>
        <dbReference type="EC" id="2.5.1.61"/>
    </reaction>
</comment>
<dbReference type="PANTHER" id="PTHR11557:SF0">
    <property type="entry name" value="PORPHOBILINOGEN DEAMINASE"/>
    <property type="match status" value="1"/>
</dbReference>
<dbReference type="EC" id="2.5.1.61" evidence="9"/>
<keyword evidence="6 12" id="KW-0808">Transferase</keyword>
<dbReference type="GO" id="GO:0006782">
    <property type="term" value="P:protoporphyrinogen IX biosynthetic process"/>
    <property type="evidence" value="ECO:0007669"/>
    <property type="project" value="UniProtKB-UniPathway"/>
</dbReference>
<dbReference type="AlphaFoldDB" id="A0A0S4WKE9"/>
<feature type="domain" description="Porphobilinogen deaminase C-terminal" evidence="11">
    <location>
        <begin position="140"/>
        <end position="213"/>
    </location>
</feature>
<dbReference type="PANTHER" id="PTHR11557">
    <property type="entry name" value="PORPHOBILINOGEN DEAMINASE"/>
    <property type="match status" value="1"/>
</dbReference>
<dbReference type="InterPro" id="IPR022418">
    <property type="entry name" value="Porphobilinogen_deaminase_C"/>
</dbReference>
<dbReference type="InterPro" id="IPR022417">
    <property type="entry name" value="Porphobilin_deaminase_N"/>
</dbReference>
<dbReference type="NCBIfam" id="TIGR00212">
    <property type="entry name" value="hemC"/>
    <property type="match status" value="1"/>
</dbReference>
<dbReference type="PROSITE" id="PS00533">
    <property type="entry name" value="PORPHOBILINOGEN_DEAM"/>
    <property type="match status" value="1"/>
</dbReference>
<comment type="similarity">
    <text evidence="4">Belongs to the HMBS family.</text>
</comment>
<evidence type="ECO:0000256" key="8">
    <source>
        <dbReference type="ARBA" id="ARBA00048169"/>
    </source>
</evidence>
<gene>
    <name evidence="12" type="ORF">TO10_v1_850001</name>
</gene>
<evidence type="ECO:0000313" key="12">
    <source>
        <dbReference type="EMBL" id="CUV47125.1"/>
    </source>
</evidence>
<dbReference type="InterPro" id="IPR000860">
    <property type="entry name" value="HemC"/>
</dbReference>
<keyword evidence="7" id="KW-0627">Porphyrin biosynthesis</keyword>
<evidence type="ECO:0000256" key="6">
    <source>
        <dbReference type="ARBA" id="ARBA00022679"/>
    </source>
</evidence>
<comment type="subunit">
    <text evidence="5">Monomer.</text>
</comment>
<proteinExistence type="inferred from homology"/>
<sequence length="232" mass="24248">MELPPGFVLSAILEREDPRDAFVSNDYADLAALPAGAVVGTSSLRREASLRARFPHLVIQPLRGNLDTRLSKLDRGDYAAIILAAAGLKRLGLSERIRAVIAPETSLPAAGQGALGIESRVDRHDVQAWLAPLHHAPTALAVTAERAVSRQLGGSCQVPLAAFAQWTDAGVLRLRAFVASPDGRRKLAAEAEATPATPAEAEALGARVAQQMLDGGAHDILATLGADAPPAT</sequence>
<dbReference type="SUPFAM" id="SSF53850">
    <property type="entry name" value="Periplasmic binding protein-like II"/>
    <property type="match status" value="1"/>
</dbReference>
<dbReference type="Pfam" id="PF01379">
    <property type="entry name" value="Porphobil_deam"/>
    <property type="match status" value="1"/>
</dbReference>
<organism evidence="12">
    <name type="scientific">Ralstonia solanacearum</name>
    <name type="common">Pseudomonas solanacearum</name>
    <dbReference type="NCBI Taxonomy" id="305"/>
    <lineage>
        <taxon>Bacteria</taxon>
        <taxon>Pseudomonadati</taxon>
        <taxon>Pseudomonadota</taxon>
        <taxon>Betaproteobacteria</taxon>
        <taxon>Burkholderiales</taxon>
        <taxon>Burkholderiaceae</taxon>
        <taxon>Ralstonia</taxon>
        <taxon>Ralstonia solanacearum species complex</taxon>
    </lineage>
</organism>
<dbReference type="Gene3D" id="3.30.160.40">
    <property type="entry name" value="Porphobilinogen deaminase, C-terminal domain"/>
    <property type="match status" value="1"/>
</dbReference>
<evidence type="ECO:0000256" key="3">
    <source>
        <dbReference type="ARBA" id="ARBA00004735"/>
    </source>
</evidence>
<evidence type="ECO:0000256" key="9">
    <source>
        <dbReference type="NCBIfam" id="TIGR00212"/>
    </source>
</evidence>
<name>A0A0S4WKE9_RALSL</name>
<dbReference type="UniPathway" id="UPA00251">
    <property type="reaction ID" value="UER00319"/>
</dbReference>
<evidence type="ECO:0000256" key="2">
    <source>
        <dbReference type="ARBA" id="ARBA00002869"/>
    </source>
</evidence>
<comment type="pathway">
    <text evidence="3">Porphyrin-containing compound metabolism; protoporphyrin-IX biosynthesis; coproporphyrinogen-III from 5-aminolevulinate: step 2/4.</text>
</comment>
<comment type="cofactor">
    <cofactor evidence="1">
        <name>dipyrromethane</name>
        <dbReference type="ChEBI" id="CHEBI:60342"/>
    </cofactor>
</comment>
<dbReference type="InterPro" id="IPR022419">
    <property type="entry name" value="Porphobilin_deaminase_cofac_BS"/>
</dbReference>
<evidence type="ECO:0000256" key="5">
    <source>
        <dbReference type="ARBA" id="ARBA00011245"/>
    </source>
</evidence>
<dbReference type="FunFam" id="3.40.190.10:FF:000005">
    <property type="entry name" value="Porphobilinogen deaminase"/>
    <property type="match status" value="1"/>
</dbReference>